<feature type="region of interest" description="Disordered" evidence="1">
    <location>
        <begin position="15"/>
        <end position="37"/>
    </location>
</feature>
<evidence type="ECO:0000313" key="2">
    <source>
        <dbReference type="EMBL" id="TNJ28709.1"/>
    </source>
</evidence>
<feature type="compositionally biased region" description="Low complexity" evidence="1">
    <location>
        <begin position="15"/>
        <end position="24"/>
    </location>
</feature>
<comment type="caution">
    <text evidence="2">The sequence shown here is derived from an EMBL/GenBank/DDBJ whole genome shotgun (WGS) entry which is preliminary data.</text>
</comment>
<gene>
    <name evidence="2" type="ORF">GMRT_13235</name>
</gene>
<organism evidence="2 3">
    <name type="scientific">Giardia muris</name>
    <dbReference type="NCBI Taxonomy" id="5742"/>
    <lineage>
        <taxon>Eukaryota</taxon>
        <taxon>Metamonada</taxon>
        <taxon>Diplomonadida</taxon>
        <taxon>Hexamitidae</taxon>
        <taxon>Giardiinae</taxon>
        <taxon>Giardia</taxon>
    </lineage>
</organism>
<dbReference type="EMBL" id="VDLU01000002">
    <property type="protein sequence ID" value="TNJ28709.1"/>
    <property type="molecule type" value="Genomic_DNA"/>
</dbReference>
<reference evidence="2 3" key="1">
    <citation type="submission" date="2019-05" db="EMBL/GenBank/DDBJ databases">
        <title>The compact genome of Giardia muris reveals important steps in the evolution of intestinal protozoan parasites.</title>
        <authorList>
            <person name="Xu F."/>
            <person name="Jimenez-Gonzalez A."/>
            <person name="Einarsson E."/>
            <person name="Astvaldsson A."/>
            <person name="Peirasmaki D."/>
            <person name="Eckmann L."/>
            <person name="Andersson J.O."/>
            <person name="Svard S.G."/>
            <person name="Jerlstrom-Hultqvist J."/>
        </authorList>
    </citation>
    <scope>NUCLEOTIDE SEQUENCE [LARGE SCALE GENOMIC DNA]</scope>
    <source>
        <strain evidence="2 3">Roberts-Thomson</strain>
    </source>
</reference>
<proteinExistence type="predicted"/>
<protein>
    <submittedName>
        <fullName evidence="2">Uncharacterized protein</fullName>
    </submittedName>
</protein>
<dbReference type="OrthoDB" id="10249360at2759"/>
<name>A0A4Z1T802_GIAMU</name>
<dbReference type="AlphaFoldDB" id="A0A4Z1T802"/>
<sequence length="258" mass="29090">MKLASHFAQSYSMLSSTSLSCTSTPRGTQMGDSARDPYRLRRDLLASSDVEPNDNDVPVLVPIHRRARSTTTIRSTSRGIEDGKTPIIQTVLELSNHDGHSEVQTLTTQPRMRTVYPDPIPDMPTCSTSFSRKCWLSWRSTPGPGAFPGAQQYKAVGTENHAPYFDVPPGIERTSEAVHEKLEVLRRRPTFYSYETRKKYDAPCYLMNPNGKRKPNHDFGGMPGRDPRRTLAEVRSSSNLRFRDIVRQGRVDLMGVTF</sequence>
<evidence type="ECO:0000256" key="1">
    <source>
        <dbReference type="SAM" id="MobiDB-lite"/>
    </source>
</evidence>
<accession>A0A4Z1T802</accession>
<dbReference type="PROSITE" id="PS51257">
    <property type="entry name" value="PROKAR_LIPOPROTEIN"/>
    <property type="match status" value="1"/>
</dbReference>
<dbReference type="Proteomes" id="UP000315496">
    <property type="component" value="Chromosome 2"/>
</dbReference>
<evidence type="ECO:0000313" key="3">
    <source>
        <dbReference type="Proteomes" id="UP000315496"/>
    </source>
</evidence>
<keyword evidence="3" id="KW-1185">Reference proteome</keyword>
<dbReference type="VEuPathDB" id="GiardiaDB:GMRT_13235"/>